<evidence type="ECO:0000256" key="1">
    <source>
        <dbReference type="SAM" id="MobiDB-lite"/>
    </source>
</evidence>
<dbReference type="EMBL" id="JAUEDM010000002">
    <property type="protein sequence ID" value="KAK3326798.1"/>
    <property type="molecule type" value="Genomic_DNA"/>
</dbReference>
<name>A0AAE0IKW4_9PEZI</name>
<dbReference type="Proteomes" id="UP001283341">
    <property type="component" value="Unassembled WGS sequence"/>
</dbReference>
<keyword evidence="3" id="KW-0808">Transferase</keyword>
<reference evidence="3" key="2">
    <citation type="submission" date="2023-06" db="EMBL/GenBank/DDBJ databases">
        <authorList>
            <consortium name="Lawrence Berkeley National Laboratory"/>
            <person name="Haridas S."/>
            <person name="Hensen N."/>
            <person name="Bonometti L."/>
            <person name="Westerberg I."/>
            <person name="Brannstrom I.O."/>
            <person name="Guillou S."/>
            <person name="Cros-Aarteil S."/>
            <person name="Calhoun S."/>
            <person name="Kuo A."/>
            <person name="Mondo S."/>
            <person name="Pangilinan J."/>
            <person name="Riley R."/>
            <person name="Labutti K."/>
            <person name="Andreopoulos B."/>
            <person name="Lipzen A."/>
            <person name="Chen C."/>
            <person name="Yanf M."/>
            <person name="Daum C."/>
            <person name="Ng V."/>
            <person name="Clum A."/>
            <person name="Steindorff A."/>
            <person name="Ohm R."/>
            <person name="Martin F."/>
            <person name="Silar P."/>
            <person name="Natvig D."/>
            <person name="Lalanne C."/>
            <person name="Gautier V."/>
            <person name="Ament-Velasquez S.L."/>
            <person name="Kruys A."/>
            <person name="Hutchinson M.I."/>
            <person name="Powell A.J."/>
            <person name="Barry K."/>
            <person name="Miller A.N."/>
            <person name="Grigoriev I.V."/>
            <person name="Debuchy R."/>
            <person name="Gladieux P."/>
            <person name="Thoren M.H."/>
            <person name="Johannesson H."/>
        </authorList>
    </citation>
    <scope>NUCLEOTIDE SEQUENCE</scope>
    <source>
        <strain evidence="3">CBS 118394</strain>
    </source>
</reference>
<proteinExistence type="predicted"/>
<comment type="caution">
    <text evidence="3">The sequence shown here is derived from an EMBL/GenBank/DDBJ whole genome shotgun (WGS) entry which is preliminary data.</text>
</comment>
<dbReference type="SMART" id="SM00220">
    <property type="entry name" value="S_TKc"/>
    <property type="match status" value="1"/>
</dbReference>
<dbReference type="PANTHER" id="PTHR24359">
    <property type="entry name" value="SERINE/THREONINE-PROTEIN KINASE SBK1"/>
    <property type="match status" value="1"/>
</dbReference>
<dbReference type="GO" id="GO:0005524">
    <property type="term" value="F:ATP binding"/>
    <property type="evidence" value="ECO:0007669"/>
    <property type="project" value="InterPro"/>
</dbReference>
<feature type="compositionally biased region" description="Basic and acidic residues" evidence="1">
    <location>
        <begin position="418"/>
        <end position="431"/>
    </location>
</feature>
<accession>A0AAE0IKW4</accession>
<organism evidence="3 4">
    <name type="scientific">Apodospora peruviana</name>
    <dbReference type="NCBI Taxonomy" id="516989"/>
    <lineage>
        <taxon>Eukaryota</taxon>
        <taxon>Fungi</taxon>
        <taxon>Dikarya</taxon>
        <taxon>Ascomycota</taxon>
        <taxon>Pezizomycotina</taxon>
        <taxon>Sordariomycetes</taxon>
        <taxon>Sordariomycetidae</taxon>
        <taxon>Sordariales</taxon>
        <taxon>Lasiosphaeriaceae</taxon>
        <taxon>Apodospora</taxon>
    </lineage>
</organism>
<evidence type="ECO:0000313" key="4">
    <source>
        <dbReference type="Proteomes" id="UP001283341"/>
    </source>
</evidence>
<dbReference type="PROSITE" id="PS50011">
    <property type="entry name" value="PROTEIN_KINASE_DOM"/>
    <property type="match status" value="1"/>
</dbReference>
<dbReference type="Pfam" id="PF00069">
    <property type="entry name" value="Pkinase"/>
    <property type="match status" value="1"/>
</dbReference>
<protein>
    <submittedName>
        <fullName evidence="3">Kinase-like domain-containing protein</fullName>
    </submittedName>
</protein>
<feature type="domain" description="Protein kinase" evidence="2">
    <location>
        <begin position="160"/>
        <end position="482"/>
    </location>
</feature>
<dbReference type="PANTHER" id="PTHR24359:SF37">
    <property type="entry name" value="PROTEIN KINASE DOMAIN-CONTAINING PROTEIN"/>
    <property type="match status" value="1"/>
</dbReference>
<dbReference type="AlphaFoldDB" id="A0AAE0IKW4"/>
<sequence length="543" mass="61798">MSAISYRKFLPRGQLYALVNTGTVREELRRCNWPPLMHYDPWVAQEAVFEMDAQKICGSRPREENSDITSASIGEKSYRKVLATLLLMGEAPKIRDLVKEDVCDDDLPLVRCVGKWSDKSIDKFDEHQWTVSTPFFAEGVRNNVPHQVFEPQTILPFLLWKISESSSNGGCSRVYKVHIHPDHRAFSHHGNEYVAVKELKSQNWDDFRQEVSILKRVSGNFHLHLISLLATYEHSGRYHLIFPWAKADLREYWKTFSGDGNPPKGPETICWLAEQCHGLADGLSLIHRYYARSISGDSLADRNSGSGQLLFGRHGDIKPANILWFPGDDCREEDGGVPHGVLKLADFGIAQLSDKDKVTTQVPFPSSRPYRAPETKSRPMTLSTLYDVWSLGCVYLEFVAWYFGGWASVEAFMEQRSKDPADRSESQERQAETTGDTFFQILRGDERSEMTPQVHPAVDAFIDEAHDPTHNPYYTEFFHDFLVLIRQHMLIAEQMGRYRRSSSAEVAAKLAEMLTRCKSEPGSYLAANLRISSWRVGGEELLG</sequence>
<dbReference type="Gene3D" id="1.10.510.10">
    <property type="entry name" value="Transferase(Phosphotransferase) domain 1"/>
    <property type="match status" value="1"/>
</dbReference>
<evidence type="ECO:0000259" key="2">
    <source>
        <dbReference type="PROSITE" id="PS50011"/>
    </source>
</evidence>
<dbReference type="CDD" id="cd00180">
    <property type="entry name" value="PKc"/>
    <property type="match status" value="1"/>
</dbReference>
<evidence type="ECO:0000313" key="3">
    <source>
        <dbReference type="EMBL" id="KAK3326798.1"/>
    </source>
</evidence>
<feature type="region of interest" description="Disordered" evidence="1">
    <location>
        <begin position="418"/>
        <end position="437"/>
    </location>
</feature>
<dbReference type="SUPFAM" id="SSF56112">
    <property type="entry name" value="Protein kinase-like (PK-like)"/>
    <property type="match status" value="1"/>
</dbReference>
<dbReference type="InterPro" id="IPR011009">
    <property type="entry name" value="Kinase-like_dom_sf"/>
</dbReference>
<reference evidence="3" key="1">
    <citation type="journal article" date="2023" name="Mol. Phylogenet. Evol.">
        <title>Genome-scale phylogeny and comparative genomics of the fungal order Sordariales.</title>
        <authorList>
            <person name="Hensen N."/>
            <person name="Bonometti L."/>
            <person name="Westerberg I."/>
            <person name="Brannstrom I.O."/>
            <person name="Guillou S."/>
            <person name="Cros-Aarteil S."/>
            <person name="Calhoun S."/>
            <person name="Haridas S."/>
            <person name="Kuo A."/>
            <person name="Mondo S."/>
            <person name="Pangilinan J."/>
            <person name="Riley R."/>
            <person name="LaButti K."/>
            <person name="Andreopoulos B."/>
            <person name="Lipzen A."/>
            <person name="Chen C."/>
            <person name="Yan M."/>
            <person name="Daum C."/>
            <person name="Ng V."/>
            <person name="Clum A."/>
            <person name="Steindorff A."/>
            <person name="Ohm R.A."/>
            <person name="Martin F."/>
            <person name="Silar P."/>
            <person name="Natvig D.O."/>
            <person name="Lalanne C."/>
            <person name="Gautier V."/>
            <person name="Ament-Velasquez S.L."/>
            <person name="Kruys A."/>
            <person name="Hutchinson M.I."/>
            <person name="Powell A.J."/>
            <person name="Barry K."/>
            <person name="Miller A.N."/>
            <person name="Grigoriev I.V."/>
            <person name="Debuchy R."/>
            <person name="Gladieux P."/>
            <person name="Hiltunen Thoren M."/>
            <person name="Johannesson H."/>
        </authorList>
    </citation>
    <scope>NUCLEOTIDE SEQUENCE</scope>
    <source>
        <strain evidence="3">CBS 118394</strain>
    </source>
</reference>
<dbReference type="Gene3D" id="3.30.200.20">
    <property type="entry name" value="Phosphorylase Kinase, domain 1"/>
    <property type="match status" value="1"/>
</dbReference>
<gene>
    <name evidence="3" type="ORF">B0H66DRAFT_618078</name>
</gene>
<keyword evidence="3" id="KW-0418">Kinase</keyword>
<dbReference type="InterPro" id="IPR000719">
    <property type="entry name" value="Prot_kinase_dom"/>
</dbReference>
<keyword evidence="4" id="KW-1185">Reference proteome</keyword>
<dbReference type="GO" id="GO:0004674">
    <property type="term" value="F:protein serine/threonine kinase activity"/>
    <property type="evidence" value="ECO:0007669"/>
    <property type="project" value="TreeGrafter"/>
</dbReference>